<sequence length="735" mass="82188">MFEFKVRFFNIMDFRCFKNGTLHKPKSQPTSSPFSIFRILLLSPRPKPCQYTEQMAMVSSRLLFFLSAIFILTAQAAAQTTDFLYHICSNDKGNYTANSTYGANLNHLLSSLYSNTAIDYGFYNSSYGQNSDQVYAIGLCRGDVNPDVCRDCLNISTSLLKQHCPNQKEAIGWFDNCMLRYSNRSILGVPETLPGFYMSNPNNVSANYVNQFNDNLTTLLGSLRSQAVAGGSLRKFAAGNATAPNFQTLYALVQCTPDLSELECNNCLGETFQGIPQCCGGKQGGRVIGPSCNMRFEVYQFYTSTAVASPPSSPVAPPVSPPPPLTNTNTTKGSGSNTSRIVIIIFVSTAAFVVLVISFCIYFRARRRPREKLESNNALNYISNSDVLTCSSCEAVDDIISAESLQLDFATIRVATENFSDENKLGQGGFGSVYKGILSNGQEVAVKRLSISSGQGDQEFKNEILLVAKLQHRNLVRLLGFCLERNERLLIYELMPNASLDHFLFDPIKRLHLDWKRRYKIIVGIARGLLYLHEDSQFRIIHRDLKTSNILLDSEMNPKIADFGMARLFVLDQTHENTRRIVGTYGYMAPEYAMHGHFSIKSDVFSFGVLVLEMVSGQKNSYFRIGENLEDLLSYAWRNWREGTTSNLIDPTLRVSSTSEIMRCIHIGLLCVQENVADRPTMASVVLRLNSHSITLSVPSRPAFFMHTTVESDMSSDRSFQVSTNEASISELYPR</sequence>
<feature type="transmembrane region" description="Helical" evidence="17">
    <location>
        <begin position="341"/>
        <end position="363"/>
    </location>
</feature>
<dbReference type="SUPFAM" id="SSF56112">
    <property type="entry name" value="Protein kinase-like (PK-like)"/>
    <property type="match status" value="1"/>
</dbReference>
<dbReference type="CDD" id="cd14066">
    <property type="entry name" value="STKc_IRAK"/>
    <property type="match status" value="1"/>
</dbReference>
<feature type="compositionally biased region" description="Low complexity" evidence="16">
    <location>
        <begin position="326"/>
        <end position="335"/>
    </location>
</feature>
<comment type="subcellular location">
    <subcellularLocation>
        <location evidence="1">Membrane</location>
        <topology evidence="1">Single-pass membrane protein</topology>
    </subcellularLocation>
</comment>
<dbReference type="EMBL" id="MT590735">
    <property type="protein sequence ID" value="QMS43714.1"/>
    <property type="molecule type" value="mRNA"/>
</dbReference>
<evidence type="ECO:0000256" key="1">
    <source>
        <dbReference type="ARBA" id="ARBA00004167"/>
    </source>
</evidence>
<dbReference type="InterPro" id="IPR008271">
    <property type="entry name" value="Ser/Thr_kinase_AS"/>
</dbReference>
<keyword evidence="5 17" id="KW-0812">Transmembrane</keyword>
<evidence type="ECO:0000256" key="3">
    <source>
        <dbReference type="ARBA" id="ARBA00022553"/>
    </source>
</evidence>
<keyword evidence="3" id="KW-0597">Phosphoprotein</keyword>
<feature type="domain" description="Gnk2-homologous" evidence="19">
    <location>
        <begin position="192"/>
        <end position="301"/>
    </location>
</feature>
<feature type="region of interest" description="Disordered" evidence="16">
    <location>
        <begin position="312"/>
        <end position="335"/>
    </location>
</feature>
<dbReference type="InterPro" id="IPR000719">
    <property type="entry name" value="Prot_kinase_dom"/>
</dbReference>
<dbReference type="PANTHER" id="PTHR27002">
    <property type="entry name" value="RECEPTOR-LIKE SERINE/THREONINE-PROTEIN KINASE SD1-8"/>
    <property type="match status" value="1"/>
</dbReference>
<dbReference type="GO" id="GO:0005524">
    <property type="term" value="F:ATP binding"/>
    <property type="evidence" value="ECO:0007669"/>
    <property type="project" value="UniProtKB-UniRule"/>
</dbReference>
<dbReference type="Gene3D" id="3.30.430.20">
    <property type="entry name" value="Gnk2 domain, C-X8-C-X2-C motif"/>
    <property type="match status" value="2"/>
</dbReference>
<dbReference type="PROSITE" id="PS00107">
    <property type="entry name" value="PROTEIN_KINASE_ATP"/>
    <property type="match status" value="1"/>
</dbReference>
<evidence type="ECO:0000256" key="15">
    <source>
        <dbReference type="PROSITE-ProRule" id="PRU10141"/>
    </source>
</evidence>
<organism evidence="20">
    <name type="scientific">Betula platyphylla</name>
    <name type="common">Asian white birch</name>
    <dbReference type="NCBI Taxonomy" id="78630"/>
    <lineage>
        <taxon>Eukaryota</taxon>
        <taxon>Viridiplantae</taxon>
        <taxon>Streptophyta</taxon>
        <taxon>Embryophyta</taxon>
        <taxon>Tracheophyta</taxon>
        <taxon>Spermatophyta</taxon>
        <taxon>Magnoliopsida</taxon>
        <taxon>eudicotyledons</taxon>
        <taxon>Gunneridae</taxon>
        <taxon>Pentapetalae</taxon>
        <taxon>rosids</taxon>
        <taxon>fabids</taxon>
        <taxon>Fagales</taxon>
        <taxon>Betulaceae</taxon>
        <taxon>Betula</taxon>
    </lineage>
</organism>
<keyword evidence="12 17" id="KW-0472">Membrane</keyword>
<reference evidence="20" key="1">
    <citation type="journal article" date="2020" name="J. Integr. Plant">
        <title>Betula platyphylla BpHOX2 transcription factor binds to different cis-acting elements and confers osmotic tolerance.</title>
        <authorList>
            <person name="Tan Z."/>
            <person name="Wen X."/>
            <person name="Wang Y."/>
        </authorList>
    </citation>
    <scope>NUCLEOTIDE SEQUENCE</scope>
    <source>
        <strain evidence="20">BPChr07G17970</strain>
    </source>
</reference>
<keyword evidence="8 15" id="KW-0547">Nucleotide-binding</keyword>
<keyword evidence="14" id="KW-0325">Glycoprotein</keyword>
<evidence type="ECO:0000256" key="7">
    <source>
        <dbReference type="ARBA" id="ARBA00022737"/>
    </source>
</evidence>
<dbReference type="FunFam" id="3.30.430.20:FF:000002">
    <property type="entry name" value="Cysteine-rich receptor-like protein kinase 10"/>
    <property type="match status" value="1"/>
</dbReference>
<keyword evidence="6" id="KW-0732">Signal</keyword>
<dbReference type="InterPro" id="IPR002902">
    <property type="entry name" value="GNK2"/>
</dbReference>
<evidence type="ECO:0000256" key="16">
    <source>
        <dbReference type="SAM" id="MobiDB-lite"/>
    </source>
</evidence>
<dbReference type="FunFam" id="3.30.200.20:FF:000142">
    <property type="entry name" value="Cysteine-rich receptor-like protein kinase 10"/>
    <property type="match status" value="1"/>
</dbReference>
<evidence type="ECO:0000256" key="10">
    <source>
        <dbReference type="ARBA" id="ARBA00022840"/>
    </source>
</evidence>
<keyword evidence="2" id="KW-0723">Serine/threonine-protein kinase</keyword>
<keyword evidence="13" id="KW-0675">Receptor</keyword>
<dbReference type="Gene3D" id="3.30.200.20">
    <property type="entry name" value="Phosphorylase Kinase, domain 1"/>
    <property type="match status" value="1"/>
</dbReference>
<name>A0A7D7KJS3_BETPL</name>
<dbReference type="FunFam" id="3.30.430.20:FF:000003">
    <property type="entry name" value="Cysteine-rich RLK (RECEPTOR-like protein kinase) 10"/>
    <property type="match status" value="1"/>
</dbReference>
<evidence type="ECO:0000256" key="11">
    <source>
        <dbReference type="ARBA" id="ARBA00022989"/>
    </source>
</evidence>
<dbReference type="PROSITE" id="PS51473">
    <property type="entry name" value="GNK2"/>
    <property type="match status" value="2"/>
</dbReference>
<dbReference type="GO" id="GO:0005886">
    <property type="term" value="C:plasma membrane"/>
    <property type="evidence" value="ECO:0007669"/>
    <property type="project" value="TreeGrafter"/>
</dbReference>
<dbReference type="Gene3D" id="1.10.510.10">
    <property type="entry name" value="Transferase(Phosphotransferase) domain 1"/>
    <property type="match status" value="1"/>
</dbReference>
<keyword evidence="9 20" id="KW-0418">Kinase</keyword>
<evidence type="ECO:0000256" key="14">
    <source>
        <dbReference type="ARBA" id="ARBA00023180"/>
    </source>
</evidence>
<evidence type="ECO:0000313" key="20">
    <source>
        <dbReference type="EMBL" id="QMS43714.1"/>
    </source>
</evidence>
<dbReference type="GO" id="GO:0009737">
    <property type="term" value="P:response to abscisic acid"/>
    <property type="evidence" value="ECO:0007669"/>
    <property type="project" value="UniProtKB-ARBA"/>
</dbReference>
<evidence type="ECO:0000256" key="5">
    <source>
        <dbReference type="ARBA" id="ARBA00022692"/>
    </source>
</evidence>
<dbReference type="AlphaFoldDB" id="A0A7D7KJS3"/>
<feature type="binding site" evidence="15">
    <location>
        <position position="447"/>
    </location>
    <ligand>
        <name>ATP</name>
        <dbReference type="ChEBI" id="CHEBI:30616"/>
    </ligand>
</feature>
<feature type="domain" description="Gnk2-homologous" evidence="19">
    <location>
        <begin position="83"/>
        <end position="186"/>
    </location>
</feature>
<evidence type="ECO:0000256" key="17">
    <source>
        <dbReference type="SAM" id="Phobius"/>
    </source>
</evidence>
<dbReference type="PROSITE" id="PS50011">
    <property type="entry name" value="PROTEIN_KINASE_DOM"/>
    <property type="match status" value="1"/>
</dbReference>
<evidence type="ECO:0000259" key="19">
    <source>
        <dbReference type="PROSITE" id="PS51473"/>
    </source>
</evidence>
<proteinExistence type="evidence at transcript level"/>
<accession>A0A7D7KJS3</accession>
<dbReference type="GO" id="GO:0004674">
    <property type="term" value="F:protein serine/threonine kinase activity"/>
    <property type="evidence" value="ECO:0007669"/>
    <property type="project" value="UniProtKB-KW"/>
</dbReference>
<evidence type="ECO:0000256" key="9">
    <source>
        <dbReference type="ARBA" id="ARBA00022777"/>
    </source>
</evidence>
<evidence type="ECO:0000256" key="4">
    <source>
        <dbReference type="ARBA" id="ARBA00022679"/>
    </source>
</evidence>
<evidence type="ECO:0000259" key="18">
    <source>
        <dbReference type="PROSITE" id="PS50011"/>
    </source>
</evidence>
<dbReference type="FunFam" id="1.10.510.10:FF:000343">
    <property type="entry name" value="Cysteine-rich receptor-like protein kinase 28"/>
    <property type="match status" value="1"/>
</dbReference>
<feature type="domain" description="Protein kinase" evidence="18">
    <location>
        <begin position="419"/>
        <end position="695"/>
    </location>
</feature>
<evidence type="ECO:0000256" key="12">
    <source>
        <dbReference type="ARBA" id="ARBA00023136"/>
    </source>
</evidence>
<dbReference type="InterPro" id="IPR001245">
    <property type="entry name" value="Ser-Thr/Tyr_kinase_cat_dom"/>
</dbReference>
<dbReference type="PANTHER" id="PTHR27002:SF1104">
    <property type="entry name" value="CYSTEINE-RICH RECEPTOR-LIKE PROTEIN KINASE 27-RELATED"/>
    <property type="match status" value="1"/>
</dbReference>
<keyword evidence="7" id="KW-0677">Repeat</keyword>
<protein>
    <submittedName>
        <fullName evidence="20">Protein kinase</fullName>
    </submittedName>
</protein>
<feature type="compositionally biased region" description="Pro residues" evidence="16">
    <location>
        <begin position="312"/>
        <end position="325"/>
    </location>
</feature>
<dbReference type="Pfam" id="PF07714">
    <property type="entry name" value="PK_Tyr_Ser-Thr"/>
    <property type="match status" value="1"/>
</dbReference>
<dbReference type="Pfam" id="PF01657">
    <property type="entry name" value="Stress-antifung"/>
    <property type="match status" value="2"/>
</dbReference>
<evidence type="ECO:0000256" key="8">
    <source>
        <dbReference type="ARBA" id="ARBA00022741"/>
    </source>
</evidence>
<dbReference type="InterPro" id="IPR017441">
    <property type="entry name" value="Protein_kinase_ATP_BS"/>
</dbReference>
<keyword evidence="11 17" id="KW-1133">Transmembrane helix</keyword>
<dbReference type="SMART" id="SM00220">
    <property type="entry name" value="S_TKc"/>
    <property type="match status" value="1"/>
</dbReference>
<dbReference type="CDD" id="cd23509">
    <property type="entry name" value="Gnk2-like"/>
    <property type="match status" value="2"/>
</dbReference>
<dbReference type="InterPro" id="IPR011009">
    <property type="entry name" value="Kinase-like_dom_sf"/>
</dbReference>
<evidence type="ECO:0000256" key="2">
    <source>
        <dbReference type="ARBA" id="ARBA00022527"/>
    </source>
</evidence>
<keyword evidence="4" id="KW-0808">Transferase</keyword>
<keyword evidence="10 15" id="KW-0067">ATP-binding</keyword>
<dbReference type="InterPro" id="IPR038408">
    <property type="entry name" value="GNK2_sf"/>
</dbReference>
<evidence type="ECO:0000256" key="13">
    <source>
        <dbReference type="ARBA" id="ARBA00023170"/>
    </source>
</evidence>
<evidence type="ECO:0000256" key="6">
    <source>
        <dbReference type="ARBA" id="ARBA00022729"/>
    </source>
</evidence>
<dbReference type="PROSITE" id="PS00108">
    <property type="entry name" value="PROTEIN_KINASE_ST"/>
    <property type="match status" value="1"/>
</dbReference>